<reference evidence="2 3" key="1">
    <citation type="submission" date="2016-10" db="EMBL/GenBank/DDBJ databases">
        <authorList>
            <person name="de Groot N.N."/>
        </authorList>
    </citation>
    <scope>NUCLEOTIDE SEQUENCE [LARGE SCALE GENOMIC DNA]</scope>
    <source>
        <strain evidence="2 3">DSM 43067</strain>
    </source>
</reference>
<sequence>MDTADYPGLAGEIASMVHGYPYADPSELLGRIGDEVSADPAGPHGRAMLAALWASRWFVHWKINDRGLVTALAEAAERAEAALTAAGCAGGHEHPDPADASDPEGMAALIEMIGGSDDRETVEAAACPGHLAPLATDTASTLRSTLSERFAAPETEHLDARYLTADGRTAFDPLIGDLERQRYSQVDLQAQNAAIWSARRLLAGAPEAERPRLAIAVCLLAKHCYWSSTAPGIVGLYREALATVDRAPRETSCPHGEGHRRVKLAAPPRPGVPDERGELCPRRVAEQVHDMLEYTRDYLGS</sequence>
<dbReference type="InParanoid" id="A0A1I5UD59"/>
<evidence type="ECO:0000313" key="3">
    <source>
        <dbReference type="Proteomes" id="UP000183413"/>
    </source>
</evidence>
<evidence type="ECO:0000256" key="1">
    <source>
        <dbReference type="SAM" id="MobiDB-lite"/>
    </source>
</evidence>
<proteinExistence type="predicted"/>
<dbReference type="EMBL" id="FOVH01000019">
    <property type="protein sequence ID" value="SFP93185.1"/>
    <property type="molecule type" value="Genomic_DNA"/>
</dbReference>
<gene>
    <name evidence="2" type="ORF">SAMN04489713_119147</name>
</gene>
<accession>A0A1I5UD59</accession>
<protein>
    <submittedName>
        <fullName evidence="2">Uncharacterized protein</fullName>
    </submittedName>
</protein>
<dbReference type="Proteomes" id="UP000183413">
    <property type="component" value="Unassembled WGS sequence"/>
</dbReference>
<organism evidence="2 3">
    <name type="scientific">Actinomadura madurae</name>
    <dbReference type="NCBI Taxonomy" id="1993"/>
    <lineage>
        <taxon>Bacteria</taxon>
        <taxon>Bacillati</taxon>
        <taxon>Actinomycetota</taxon>
        <taxon>Actinomycetes</taxon>
        <taxon>Streptosporangiales</taxon>
        <taxon>Thermomonosporaceae</taxon>
        <taxon>Actinomadura</taxon>
    </lineage>
</organism>
<keyword evidence="3" id="KW-1185">Reference proteome</keyword>
<name>A0A1I5UD59_9ACTN</name>
<dbReference type="AlphaFoldDB" id="A0A1I5UD59"/>
<feature type="region of interest" description="Disordered" evidence="1">
    <location>
        <begin position="249"/>
        <end position="277"/>
    </location>
</feature>
<evidence type="ECO:0000313" key="2">
    <source>
        <dbReference type="EMBL" id="SFP93185.1"/>
    </source>
</evidence>
<dbReference type="RefSeq" id="WP_075024107.1">
    <property type="nucleotide sequence ID" value="NZ_FOVH01000019.1"/>
</dbReference>